<evidence type="ECO:0000259" key="1">
    <source>
        <dbReference type="Pfam" id="PF03807"/>
    </source>
</evidence>
<accession>A0ABD5W1Z0</accession>
<dbReference type="RefSeq" id="WP_267163784.1">
    <property type="nucleotide sequence ID" value="NZ_CP112972.1"/>
</dbReference>
<dbReference type="GeneID" id="76629926"/>
<dbReference type="SUPFAM" id="SSF51735">
    <property type="entry name" value="NAD(P)-binding Rossmann-fold domains"/>
    <property type="match status" value="1"/>
</dbReference>
<dbReference type="AlphaFoldDB" id="A0ABD5W1Z0"/>
<organism evidence="2 3">
    <name type="scientific">Halovenus salina</name>
    <dbReference type="NCBI Taxonomy" id="1510225"/>
    <lineage>
        <taxon>Archaea</taxon>
        <taxon>Methanobacteriati</taxon>
        <taxon>Methanobacteriota</taxon>
        <taxon>Stenosarchaea group</taxon>
        <taxon>Halobacteria</taxon>
        <taxon>Halobacteriales</taxon>
        <taxon>Haloarculaceae</taxon>
        <taxon>Halovenus</taxon>
    </lineage>
</organism>
<feature type="domain" description="Pyrroline-5-carboxylate reductase catalytic N-terminal" evidence="1">
    <location>
        <begin position="3"/>
        <end position="82"/>
    </location>
</feature>
<gene>
    <name evidence="2" type="ORF">ACFQQG_07085</name>
</gene>
<dbReference type="InterPro" id="IPR028939">
    <property type="entry name" value="P5C_Rdtase_cat_N"/>
</dbReference>
<name>A0ABD5W1Z0_9EURY</name>
<evidence type="ECO:0000313" key="3">
    <source>
        <dbReference type="Proteomes" id="UP001596445"/>
    </source>
</evidence>
<protein>
    <submittedName>
        <fullName evidence="2">NAD(P)-binding domain-containing protein</fullName>
    </submittedName>
</protein>
<reference evidence="2 3" key="1">
    <citation type="journal article" date="2019" name="Int. J. Syst. Evol. Microbiol.">
        <title>The Global Catalogue of Microorganisms (GCM) 10K type strain sequencing project: providing services to taxonomists for standard genome sequencing and annotation.</title>
        <authorList>
            <consortium name="The Broad Institute Genomics Platform"/>
            <consortium name="The Broad Institute Genome Sequencing Center for Infectious Disease"/>
            <person name="Wu L."/>
            <person name="Ma J."/>
        </authorList>
    </citation>
    <scope>NUCLEOTIDE SEQUENCE [LARGE SCALE GENOMIC DNA]</scope>
    <source>
        <strain evidence="2 3">JCM 30072</strain>
    </source>
</reference>
<dbReference type="Proteomes" id="UP001596445">
    <property type="component" value="Unassembled WGS sequence"/>
</dbReference>
<dbReference type="Pfam" id="PF03807">
    <property type="entry name" value="F420_oxidored"/>
    <property type="match status" value="1"/>
</dbReference>
<dbReference type="Gene3D" id="3.40.50.720">
    <property type="entry name" value="NAD(P)-binding Rossmann-like Domain"/>
    <property type="match status" value="1"/>
</dbReference>
<comment type="caution">
    <text evidence="2">The sequence shown here is derived from an EMBL/GenBank/DDBJ whole genome shotgun (WGS) entry which is preliminary data.</text>
</comment>
<dbReference type="InterPro" id="IPR036291">
    <property type="entry name" value="NAD(P)-bd_dom_sf"/>
</dbReference>
<evidence type="ECO:0000313" key="2">
    <source>
        <dbReference type="EMBL" id="MFC7057977.1"/>
    </source>
</evidence>
<keyword evidence="3" id="KW-1185">Reference proteome</keyword>
<dbReference type="EMBL" id="JBHSZI010000001">
    <property type="protein sequence ID" value="MFC7057977.1"/>
    <property type="molecule type" value="Genomic_DNA"/>
</dbReference>
<sequence>MHVALLGGTGDIGEGLALRLARDTDHAVTVGSRDAEKAGDAAGEYETTLADHGVEATVESAENAAAAAAADVAVCCVPRRPIYSPLCLEPRSITSLVI</sequence>
<proteinExistence type="predicted"/>